<dbReference type="EMBL" id="LJSK01000210">
    <property type="protein sequence ID" value="KPI85072.1"/>
    <property type="molecule type" value="Genomic_DNA"/>
</dbReference>
<evidence type="ECO:0000313" key="2">
    <source>
        <dbReference type="EMBL" id="KPI85072.1"/>
    </source>
</evidence>
<protein>
    <submittedName>
        <fullName evidence="2">Uncharacterized protein</fullName>
    </submittedName>
</protein>
<keyword evidence="3" id="KW-1185">Reference proteome</keyword>
<comment type="caution">
    <text evidence="2">The sequence shown here is derived from an EMBL/GenBank/DDBJ whole genome shotgun (WGS) entry which is preliminary data.</text>
</comment>
<feature type="region of interest" description="Disordered" evidence="1">
    <location>
        <begin position="158"/>
        <end position="179"/>
    </location>
</feature>
<dbReference type="OrthoDB" id="273222at2759"/>
<dbReference type="Proteomes" id="UP000038009">
    <property type="component" value="Unassembled WGS sequence"/>
</dbReference>
<name>A0A0N1I473_LEPSE</name>
<feature type="region of interest" description="Disordered" evidence="1">
    <location>
        <begin position="1251"/>
        <end position="1293"/>
    </location>
</feature>
<dbReference type="VEuPathDB" id="TriTrypDB:Lsey_0210_0110"/>
<accession>A0A0N1I473</accession>
<evidence type="ECO:0000256" key="1">
    <source>
        <dbReference type="SAM" id="MobiDB-lite"/>
    </source>
</evidence>
<proteinExistence type="predicted"/>
<reference evidence="2 3" key="1">
    <citation type="journal article" date="2015" name="PLoS Pathog.">
        <title>Leptomonas seymouri: Adaptations to the Dixenous Life Cycle Analyzed by Genome Sequencing, Transcriptome Profiling and Co-infection with Leishmania donovani.</title>
        <authorList>
            <person name="Kraeva N."/>
            <person name="Butenko A."/>
            <person name="Hlavacova J."/>
            <person name="Kostygov A."/>
            <person name="Myskova J."/>
            <person name="Grybchuk D."/>
            <person name="Lestinova T."/>
            <person name="Votypka J."/>
            <person name="Volf P."/>
            <person name="Opperdoes F."/>
            <person name="Flegontov P."/>
            <person name="Lukes J."/>
            <person name="Yurchenko V."/>
        </authorList>
    </citation>
    <scope>NUCLEOTIDE SEQUENCE [LARGE SCALE GENOMIC DNA]</scope>
    <source>
        <strain evidence="2 3">ATCC 30220</strain>
    </source>
</reference>
<organism evidence="2 3">
    <name type="scientific">Leptomonas seymouri</name>
    <dbReference type="NCBI Taxonomy" id="5684"/>
    <lineage>
        <taxon>Eukaryota</taxon>
        <taxon>Discoba</taxon>
        <taxon>Euglenozoa</taxon>
        <taxon>Kinetoplastea</taxon>
        <taxon>Metakinetoplastina</taxon>
        <taxon>Trypanosomatida</taxon>
        <taxon>Trypanosomatidae</taxon>
        <taxon>Leishmaniinae</taxon>
        <taxon>Leptomonas</taxon>
    </lineage>
</organism>
<gene>
    <name evidence="2" type="ORF">ABL78_5877</name>
</gene>
<sequence>MPPPSPRPSQASLTALLAAAQRANNPKCISLAQLQRYTTQWFPRELWRSAYGASLSDRVASSSTRTLNPFLRFCRNPPRVSPEWTAALQLVALSYYVSDPAKCTAAHSPTGARDDSPPSASPTIQTIEHLLRFGVFPPTGWSVTLALLDSWRREQQKQSITSSHASPSAGLQPTHTATATSPSEKASQLFFPAALQAPAMAQLLHHISLAPPSPERWQDALRLYQLCAAQTYTSAKDHHTWTPLVGTSGAFANSAPATSAFLKALRHMTITTLLQAGEWERGLYLYYHSLYQRDLPGTVTTGYLVQALGRAEKWAAALQVYELCVKLLHAQREMRLKSDPSRSEAPSRSWGTTLSMAMAAVQCCPTAPPTALLAMVQRLERQNGHSDPSSSLPPLVQLDGNFLAAVQALAREEDRVAVLRYAKREGLLDTFKLIRGLLSKHRWEEALLLFTEAMKVTAALPSPGPGGTAGMTASAMSATARGKDKSWPDAHFSRREIGETRLNFLHSSSIHSVSAVVEVLNRHRNDSRRRSKEQMVGAAARDTLALNDQEVECVLSKTLEVNEAAAAESSRAADFWQYCLQLLDHNYASLNSGPSPCTDSTSAGVTSHRSEEVGSLRSAPQALPASSPCQRRPTAPALSFLLRHPRLPWQAALRLINAYDLLDVSHDGGTTRRKGRGTRSAVHNVGRGERDPAYTGVSPRALALSAAVERLTSQGRHKDAEDLALRALEVEVAASRHSRDGVSLPASLLQVVSLSTLQELLLVRHHDGLFVEKRVLFHLLRESVSACGNRNLAMSQRASFEELLVMNSGERFVNHPCGRALAVTHLLMQGTVLPRGCSADKAARPLLQLPDSLFLLDGRSPRSTEAPHRTAEMPPPVPWLLVYPPAVHCEVIRVIQCMTPCTDRATPYSRDTLHNSADNKAQAWDVQRWTWTMRYLRTLADAFAGLQRRAPDPSRDAPGHLFLHNGSPSAVEQAKEAYYVATFEAVISLLETTAEAGVPSSAGRATLTHCGDAAPPAAEEVKGLGVEGETGGIPCTPRQRIQVLCQLLERAVARYGCAPPTHMLLPNQLDRLLPPLVKRTTLREDKSEIPQRQRDGARCHVGTDAQERCTVAACLVRLIVHSLGAAPAQTHPEAGTPRPLCAVEPALLHNALKLCCRVAEYRRELSFALPQTMTDITADCAALCEAGRTLVRLQCERCGLSTVRPGTLSLLYHLCAAVEACSSHDRPSLPKKVALEATEYLLRLQASRANTSSHGVRQRGRSGVPAVAPHADESEPGQGPLFTTVNPRGGERDRSERAPLAVVQTHHCDLFFFLFGWEGTLHVWYPAFPRHVLRQLSGDPLAIEICLNLEEHVRGR</sequence>
<feature type="region of interest" description="Disordered" evidence="1">
    <location>
        <begin position="666"/>
        <end position="694"/>
    </location>
</feature>
<evidence type="ECO:0000313" key="3">
    <source>
        <dbReference type="Proteomes" id="UP000038009"/>
    </source>
</evidence>
<dbReference type="OMA" id="LQVYELC"/>